<keyword evidence="6" id="KW-1185">Reference proteome</keyword>
<dbReference type="PANTHER" id="PTHR10953">
    <property type="entry name" value="UBIQUITIN-ACTIVATING ENZYME E1"/>
    <property type="match status" value="1"/>
</dbReference>
<dbReference type="SUPFAM" id="SSF69572">
    <property type="entry name" value="Activating enzymes of the ubiquitin-like proteins"/>
    <property type="match status" value="1"/>
</dbReference>
<dbReference type="InterPro" id="IPR045886">
    <property type="entry name" value="ThiF/MoeB/HesA"/>
</dbReference>
<dbReference type="Pfam" id="PF10585">
    <property type="entry name" value="UBA_E1_SCCH"/>
    <property type="match status" value="2"/>
</dbReference>
<comment type="similarity">
    <text evidence="2">Belongs to the ubiquitin-activating E1 family.</text>
</comment>
<comment type="pathway">
    <text evidence="1">Protein modification; protein ubiquitination.</text>
</comment>
<dbReference type="InterPro" id="IPR035985">
    <property type="entry name" value="Ubiquitin-activating_enz"/>
</dbReference>
<dbReference type="GO" id="GO:0004839">
    <property type="term" value="F:ubiquitin activating enzyme activity"/>
    <property type="evidence" value="ECO:0007669"/>
    <property type="project" value="TreeGrafter"/>
</dbReference>
<evidence type="ECO:0000256" key="3">
    <source>
        <dbReference type="ARBA" id="ARBA00022598"/>
    </source>
</evidence>
<dbReference type="InterPro" id="IPR038252">
    <property type="entry name" value="UBA_E1_C_sf"/>
</dbReference>
<dbReference type="GO" id="GO:0006511">
    <property type="term" value="P:ubiquitin-dependent protein catabolic process"/>
    <property type="evidence" value="ECO:0007669"/>
    <property type="project" value="TreeGrafter"/>
</dbReference>
<dbReference type="Gene3D" id="3.10.290.60">
    <property type="entry name" value="Ubiquitin-activating enzyme E1, UFD domain"/>
    <property type="match status" value="1"/>
</dbReference>
<dbReference type="AlphaFoldDB" id="A0A8B9MQB0"/>
<evidence type="ECO:0000256" key="2">
    <source>
        <dbReference type="ARBA" id="ARBA00005673"/>
    </source>
</evidence>
<proteinExistence type="inferred from homology"/>
<dbReference type="InterPro" id="IPR019572">
    <property type="entry name" value="UBA_E1_SCCH"/>
</dbReference>
<dbReference type="GO" id="GO:0005737">
    <property type="term" value="C:cytoplasm"/>
    <property type="evidence" value="ECO:0007669"/>
    <property type="project" value="TreeGrafter"/>
</dbReference>
<feature type="domain" description="Ubiquitin-activating enzyme E1 C-terminal" evidence="4">
    <location>
        <begin position="155"/>
        <end position="286"/>
    </location>
</feature>
<dbReference type="InterPro" id="IPR018965">
    <property type="entry name" value="Ub-activating_enz_E1_C"/>
</dbReference>
<dbReference type="Gene3D" id="3.40.50.720">
    <property type="entry name" value="NAD(P)-binding Rossmann-like Domain"/>
    <property type="match status" value="1"/>
</dbReference>
<dbReference type="FunFam" id="3.10.290.60:FF:000002">
    <property type="entry name" value="Ubiquitin-like modifier-activating enzyme 1"/>
    <property type="match status" value="1"/>
</dbReference>
<evidence type="ECO:0000313" key="5">
    <source>
        <dbReference type="Ensembl" id="ENSANIP00000011195.1"/>
    </source>
</evidence>
<dbReference type="PANTHER" id="PTHR10953:SF4">
    <property type="entry name" value="UBIQUITIN-ACTIVATING ENZYME E1 C-TERMINAL DOMAIN-CONTAINING PROTEIN"/>
    <property type="match status" value="1"/>
</dbReference>
<dbReference type="GO" id="GO:0006974">
    <property type="term" value="P:DNA damage response"/>
    <property type="evidence" value="ECO:0007669"/>
    <property type="project" value="TreeGrafter"/>
</dbReference>
<reference evidence="5" key="1">
    <citation type="submission" date="2025-08" db="UniProtKB">
        <authorList>
            <consortium name="Ensembl"/>
        </authorList>
    </citation>
    <scope>IDENTIFICATION</scope>
</reference>
<protein>
    <recommendedName>
        <fullName evidence="4">Ubiquitin-activating enzyme E1 C-terminal domain-containing protein</fullName>
    </recommendedName>
</protein>
<dbReference type="Gene3D" id="1.10.10.2660">
    <property type="entry name" value="Ubiquitin-activating enzyme E1, SCCH domain"/>
    <property type="match status" value="1"/>
</dbReference>
<dbReference type="Proteomes" id="UP000694541">
    <property type="component" value="Unplaced"/>
</dbReference>
<dbReference type="GO" id="GO:0005634">
    <property type="term" value="C:nucleus"/>
    <property type="evidence" value="ECO:0007669"/>
    <property type="project" value="TreeGrafter"/>
</dbReference>
<dbReference type="Ensembl" id="ENSANIT00000011583.1">
    <property type="protein sequence ID" value="ENSANIP00000011195.1"/>
    <property type="gene ID" value="ENSANIG00000007574.1"/>
</dbReference>
<name>A0A8B9MQB0_9AVES</name>
<dbReference type="Pfam" id="PF09358">
    <property type="entry name" value="E1_UFD"/>
    <property type="match status" value="1"/>
</dbReference>
<dbReference type="InterPro" id="IPR042063">
    <property type="entry name" value="Ubi_acti_E1_SCCH"/>
</dbReference>
<reference evidence="5" key="2">
    <citation type="submission" date="2025-09" db="UniProtKB">
        <authorList>
            <consortium name="Ensembl"/>
        </authorList>
    </citation>
    <scope>IDENTIFICATION</scope>
</reference>
<keyword evidence="3" id="KW-0436">Ligase</keyword>
<dbReference type="SMART" id="SM00985">
    <property type="entry name" value="UBA_e1_C"/>
    <property type="match status" value="1"/>
</dbReference>
<accession>A0A8B9MQB0</accession>
<sequence length="291" mass="32461">RCPHPLVFDPDNPLHLDYVMAAANLFAQSYGIGGSRDRGAVAELLRHVRVPPFAPKAGVRIHVSDQELQSATAALGMGAGGGGGDDDTNFHMDFIVAASNLRAENYDIPPADRHKSKLIAGKIIPAIATTTAAVVGLACLELYKLVQGHRRLASYKNAFLNLALPFVGFSEPLACPRNKYYEVEWTLWDRFEVQGLQPDGQEMTLRQFLAYFKKEHRLEITMLSQGVSMLYSFFMPAAKLRERHDQPMTEIVARVSKKKVGRHVKALVFELCCNDDTDADIEVPYVRYTIR</sequence>
<evidence type="ECO:0000259" key="4">
    <source>
        <dbReference type="SMART" id="SM00985"/>
    </source>
</evidence>
<organism evidence="5 6">
    <name type="scientific">Accipiter nisus</name>
    <name type="common">Eurasian sparrowhawk</name>
    <dbReference type="NCBI Taxonomy" id="211598"/>
    <lineage>
        <taxon>Eukaryota</taxon>
        <taxon>Metazoa</taxon>
        <taxon>Chordata</taxon>
        <taxon>Craniata</taxon>
        <taxon>Vertebrata</taxon>
        <taxon>Euteleostomi</taxon>
        <taxon>Archelosauria</taxon>
        <taxon>Archosauria</taxon>
        <taxon>Dinosauria</taxon>
        <taxon>Saurischia</taxon>
        <taxon>Theropoda</taxon>
        <taxon>Coelurosauria</taxon>
        <taxon>Aves</taxon>
        <taxon>Neognathae</taxon>
        <taxon>Neoaves</taxon>
        <taxon>Telluraves</taxon>
        <taxon>Accipitrimorphae</taxon>
        <taxon>Accipitriformes</taxon>
        <taxon>Accipitridae</taxon>
        <taxon>Accipitrinae</taxon>
        <taxon>Accipiter</taxon>
    </lineage>
</organism>
<dbReference type="UniPathway" id="UPA00143"/>
<evidence type="ECO:0000313" key="6">
    <source>
        <dbReference type="Proteomes" id="UP000694541"/>
    </source>
</evidence>
<evidence type="ECO:0000256" key="1">
    <source>
        <dbReference type="ARBA" id="ARBA00004906"/>
    </source>
</evidence>